<dbReference type="Proteomes" id="UP000654913">
    <property type="component" value="Chromosome 3"/>
</dbReference>
<accession>A0A7R7XLJ3</accession>
<evidence type="ECO:0000256" key="2">
    <source>
        <dbReference type="ARBA" id="ARBA00022989"/>
    </source>
</evidence>
<feature type="region of interest" description="Disordered" evidence="5">
    <location>
        <begin position="1"/>
        <end position="55"/>
    </location>
</feature>
<evidence type="ECO:0000256" key="1">
    <source>
        <dbReference type="ARBA" id="ARBA00022692"/>
    </source>
</evidence>
<dbReference type="GO" id="GO:0005739">
    <property type="term" value="C:mitochondrion"/>
    <property type="evidence" value="ECO:0007669"/>
    <property type="project" value="TreeGrafter"/>
</dbReference>
<evidence type="ECO:0000256" key="3">
    <source>
        <dbReference type="ARBA" id="ARBA00023136"/>
    </source>
</evidence>
<reference evidence="6" key="1">
    <citation type="submission" date="2021-01" db="EMBL/GenBank/DDBJ databases">
        <authorList>
            <consortium name="Aspergillus puulaauensis MK2 genome sequencing consortium"/>
            <person name="Kazuki M."/>
            <person name="Futagami T."/>
        </authorList>
    </citation>
    <scope>NUCLEOTIDE SEQUENCE</scope>
    <source>
        <strain evidence="6">MK2</strain>
    </source>
</reference>
<dbReference type="PANTHER" id="PTHR39136">
    <property type="entry name" value="ALTERED INHERITANCE OF MITOCHONDRIA PROTEIN 11"/>
    <property type="match status" value="1"/>
</dbReference>
<dbReference type="EMBL" id="AP024445">
    <property type="protein sequence ID" value="BCS22799.1"/>
    <property type="molecule type" value="Genomic_DNA"/>
</dbReference>
<feature type="transmembrane region" description="Helical" evidence="4">
    <location>
        <begin position="64"/>
        <end position="83"/>
    </location>
</feature>
<gene>
    <name evidence="4" type="primary">AIM11</name>
    <name evidence="6" type="ORF">APUU_31025S</name>
</gene>
<evidence type="ECO:0000313" key="6">
    <source>
        <dbReference type="EMBL" id="BCS22799.1"/>
    </source>
</evidence>
<dbReference type="GO" id="GO:0016020">
    <property type="term" value="C:membrane"/>
    <property type="evidence" value="ECO:0007669"/>
    <property type="project" value="UniProtKB-SubCell"/>
</dbReference>
<organism evidence="6 7">
    <name type="scientific">Aspergillus puulaauensis</name>
    <dbReference type="NCBI Taxonomy" id="1220207"/>
    <lineage>
        <taxon>Eukaryota</taxon>
        <taxon>Fungi</taxon>
        <taxon>Dikarya</taxon>
        <taxon>Ascomycota</taxon>
        <taxon>Pezizomycotina</taxon>
        <taxon>Eurotiomycetes</taxon>
        <taxon>Eurotiomycetidae</taxon>
        <taxon>Eurotiales</taxon>
        <taxon>Aspergillaceae</taxon>
        <taxon>Aspergillus</taxon>
    </lineage>
</organism>
<proteinExistence type="inferred from homology"/>
<evidence type="ECO:0000313" key="7">
    <source>
        <dbReference type="Proteomes" id="UP000654913"/>
    </source>
</evidence>
<dbReference type="OrthoDB" id="3558022at2759"/>
<protein>
    <recommendedName>
        <fullName evidence="4">Altered inheritance of mitochondria protein 11</fullName>
    </recommendedName>
</protein>
<name>A0A7R7XLJ3_9EURO</name>
<comment type="subcellular location">
    <subcellularLocation>
        <location evidence="4">Membrane</location>
        <topology evidence="4">Multi-pass membrane protein</topology>
    </subcellularLocation>
</comment>
<keyword evidence="2 4" id="KW-1133">Transmembrane helix</keyword>
<keyword evidence="3 4" id="KW-0472">Membrane</keyword>
<evidence type="ECO:0000256" key="5">
    <source>
        <dbReference type="SAM" id="MobiDB-lite"/>
    </source>
</evidence>
<reference evidence="6" key="2">
    <citation type="submission" date="2021-02" db="EMBL/GenBank/DDBJ databases">
        <title>Aspergillus puulaauensis MK2 genome sequence.</title>
        <authorList>
            <person name="Futagami T."/>
            <person name="Mori K."/>
            <person name="Kadooka C."/>
            <person name="Tanaka T."/>
        </authorList>
    </citation>
    <scope>NUCLEOTIDE SEQUENCE</scope>
    <source>
        <strain evidence="6">MK2</strain>
    </source>
</reference>
<dbReference type="AlphaFoldDB" id="A0A7R7XLJ3"/>
<comment type="similarity">
    <text evidence="4">Belongs to the AIM11 family.</text>
</comment>
<keyword evidence="7" id="KW-1185">Reference proteome</keyword>
<dbReference type="PANTHER" id="PTHR39136:SF1">
    <property type="entry name" value="ALTERED INHERITANCE OF MITOCHONDRIA PROTEIN 11"/>
    <property type="match status" value="1"/>
</dbReference>
<keyword evidence="1 4" id="KW-0812">Transmembrane</keyword>
<sequence>MVDLFSWFRSNPTPKPSDAESTPSTTPTPPPQAKESQQQPPQNKPKTDTDDLPKLWTPQTNTKLFLGGALFFTLSLLTTRRALNRRFKAMIPPFYTTSVYHKPEVNGGMEAFEALHLATVNVLSFGMMASGGVLWAMGINGIEDMRTYVKKSMAQGDGESNKTDEEMEKEVEAWVMRYLGKKIEGDKLKDLNDTSGGEGEKST</sequence>
<evidence type="ECO:0000256" key="4">
    <source>
        <dbReference type="RuleBase" id="RU367098"/>
    </source>
</evidence>
<dbReference type="InterPro" id="IPR038814">
    <property type="entry name" value="AIM11"/>
</dbReference>